<keyword evidence="1" id="KW-0732">Signal</keyword>
<proteinExistence type="predicted"/>
<dbReference type="GO" id="GO:0001965">
    <property type="term" value="F:G-protein alpha-subunit binding"/>
    <property type="evidence" value="ECO:0007669"/>
    <property type="project" value="TreeGrafter"/>
</dbReference>
<keyword evidence="6" id="KW-1185">Reference proteome</keyword>
<dbReference type="EMBL" id="CYRY02043662">
    <property type="protein sequence ID" value="VCX38243.1"/>
    <property type="molecule type" value="Genomic_DNA"/>
</dbReference>
<feature type="domain" description="Calx-beta" evidence="4">
    <location>
        <begin position="2"/>
        <end position="73"/>
    </location>
</feature>
<keyword evidence="3" id="KW-0106">Calcium</keyword>
<evidence type="ECO:0000256" key="3">
    <source>
        <dbReference type="ARBA" id="ARBA00022837"/>
    </source>
</evidence>
<protein>
    <recommendedName>
        <fullName evidence="4">Calx-beta domain-containing protein</fullName>
    </recommendedName>
</protein>
<sequence>IPVVRLGGTYGRVTADFISQSSSAVPGGVDYILHGSSVTFQHGQNLSFINVSIIDDSESEFAEPIEILLVGATGGAVLGHHLVSRITIAKSDSPFGVLRFLNQSKISVPNPNSTMILSLLLERTGGLLGEIQVNWVILGPNSQEALPPQNRDIADPVSGSFYFGDGEGGVRTITLTVYPHEDIEVEEIFIIKLELVKGEAKLDSRAKDITLTIQKFGDPNGVVQFAPESLSEKTYSEPSALEGPLIITFFVKRVK</sequence>
<name>A0A9X9M7A3_GULGU</name>
<evidence type="ECO:0000256" key="2">
    <source>
        <dbReference type="ARBA" id="ARBA00022737"/>
    </source>
</evidence>
<feature type="non-terminal residue" evidence="5">
    <location>
        <position position="255"/>
    </location>
</feature>
<dbReference type="Proteomes" id="UP000269945">
    <property type="component" value="Unassembled WGS sequence"/>
</dbReference>
<dbReference type="GO" id="GO:0032420">
    <property type="term" value="C:stereocilium"/>
    <property type="evidence" value="ECO:0007669"/>
    <property type="project" value="TreeGrafter"/>
</dbReference>
<dbReference type="FunFam" id="2.60.40.2030:FF:000021">
    <property type="entry name" value="Adhesion G protein-coupled receptor V1"/>
    <property type="match status" value="1"/>
</dbReference>
<dbReference type="InterPro" id="IPR026919">
    <property type="entry name" value="ADGRV1"/>
</dbReference>
<feature type="non-terminal residue" evidence="5">
    <location>
        <position position="1"/>
    </location>
</feature>
<keyword evidence="2" id="KW-0677">Repeat</keyword>
<reference evidence="5 6" key="1">
    <citation type="submission" date="2018-10" db="EMBL/GenBank/DDBJ databases">
        <authorList>
            <person name="Ekblom R."/>
            <person name="Jareborg N."/>
        </authorList>
    </citation>
    <scope>NUCLEOTIDE SEQUENCE [LARGE SCALE GENOMIC DNA]</scope>
    <source>
        <tissue evidence="5">Muscle</tissue>
    </source>
</reference>
<dbReference type="GO" id="GO:0007601">
    <property type="term" value="P:visual perception"/>
    <property type="evidence" value="ECO:0007669"/>
    <property type="project" value="TreeGrafter"/>
</dbReference>
<gene>
    <name evidence="5" type="ORF">BN2614_LOCUS5</name>
</gene>
<evidence type="ECO:0000313" key="5">
    <source>
        <dbReference type="EMBL" id="VCX38243.1"/>
    </source>
</evidence>
<dbReference type="GO" id="GO:0071277">
    <property type="term" value="P:cellular response to calcium ion"/>
    <property type="evidence" value="ECO:0007669"/>
    <property type="project" value="TreeGrafter"/>
</dbReference>
<dbReference type="PANTHER" id="PTHR46682">
    <property type="entry name" value="ADHESION G-PROTEIN COUPLED RECEPTOR V1"/>
    <property type="match status" value="1"/>
</dbReference>
<dbReference type="GO" id="GO:0005737">
    <property type="term" value="C:cytoplasm"/>
    <property type="evidence" value="ECO:0007669"/>
    <property type="project" value="TreeGrafter"/>
</dbReference>
<dbReference type="GO" id="GO:0010855">
    <property type="term" value="F:adenylate cyclase inhibitor activity"/>
    <property type="evidence" value="ECO:0007669"/>
    <property type="project" value="TreeGrafter"/>
</dbReference>
<dbReference type="SUPFAM" id="SSF141072">
    <property type="entry name" value="CalX-like"/>
    <property type="match status" value="2"/>
</dbReference>
<accession>A0A9X9M7A3</accession>
<dbReference type="PANTHER" id="PTHR46682:SF1">
    <property type="entry name" value="ADHESION G-PROTEIN COUPLED RECEPTOR V1"/>
    <property type="match status" value="1"/>
</dbReference>
<dbReference type="GO" id="GO:0007605">
    <property type="term" value="P:sensory perception of sound"/>
    <property type="evidence" value="ECO:0007669"/>
    <property type="project" value="TreeGrafter"/>
</dbReference>
<evidence type="ECO:0000313" key="6">
    <source>
        <dbReference type="Proteomes" id="UP000269945"/>
    </source>
</evidence>
<organism evidence="5 6">
    <name type="scientific">Gulo gulo</name>
    <name type="common">Wolverine</name>
    <name type="synonym">Gluton</name>
    <dbReference type="NCBI Taxonomy" id="48420"/>
    <lineage>
        <taxon>Eukaryota</taxon>
        <taxon>Metazoa</taxon>
        <taxon>Chordata</taxon>
        <taxon>Craniata</taxon>
        <taxon>Vertebrata</taxon>
        <taxon>Euteleostomi</taxon>
        <taxon>Mammalia</taxon>
        <taxon>Eutheria</taxon>
        <taxon>Laurasiatheria</taxon>
        <taxon>Carnivora</taxon>
        <taxon>Caniformia</taxon>
        <taxon>Musteloidea</taxon>
        <taxon>Mustelidae</taxon>
        <taxon>Guloninae</taxon>
        <taxon>Gulo</taxon>
    </lineage>
</organism>
<dbReference type="InterPro" id="IPR038081">
    <property type="entry name" value="CalX-like_sf"/>
</dbReference>
<comment type="caution">
    <text evidence="5">The sequence shown here is derived from an EMBL/GenBank/DDBJ whole genome shotgun (WGS) entry which is preliminary data.</text>
</comment>
<dbReference type="GO" id="GO:0004930">
    <property type="term" value="F:G protein-coupled receptor activity"/>
    <property type="evidence" value="ECO:0007669"/>
    <property type="project" value="InterPro"/>
</dbReference>
<evidence type="ECO:0000256" key="1">
    <source>
        <dbReference type="ARBA" id="ARBA00022729"/>
    </source>
</evidence>
<dbReference type="AlphaFoldDB" id="A0A9X9M7A3"/>
<dbReference type="InterPro" id="IPR003644">
    <property type="entry name" value="Calx_beta"/>
</dbReference>
<dbReference type="Gene3D" id="2.60.40.2030">
    <property type="match status" value="2"/>
</dbReference>
<evidence type="ECO:0000259" key="4">
    <source>
        <dbReference type="Pfam" id="PF03160"/>
    </source>
</evidence>
<dbReference type="GO" id="GO:0016020">
    <property type="term" value="C:membrane"/>
    <property type="evidence" value="ECO:0007669"/>
    <property type="project" value="InterPro"/>
</dbReference>
<dbReference type="Pfam" id="PF03160">
    <property type="entry name" value="Calx-beta"/>
    <property type="match status" value="1"/>
</dbReference>